<dbReference type="Proteomes" id="UP000008143">
    <property type="component" value="Chromosome 6"/>
</dbReference>
<evidence type="ECO:0000313" key="15">
    <source>
        <dbReference type="Xenbase" id="XB-GENE-959412"/>
    </source>
</evidence>
<evidence type="ECO:0000256" key="1">
    <source>
        <dbReference type="ARBA" id="ARBA00004613"/>
    </source>
</evidence>
<evidence type="ECO:0000256" key="10">
    <source>
        <dbReference type="SAM" id="SignalP"/>
    </source>
</evidence>
<evidence type="ECO:0000256" key="6">
    <source>
        <dbReference type="ARBA" id="ARBA00022782"/>
    </source>
</evidence>
<dbReference type="STRING" id="8364.ENSXETP00000027565"/>
<dbReference type="SUPFAM" id="SSF54403">
    <property type="entry name" value="Cystatin/monellin"/>
    <property type="match status" value="1"/>
</dbReference>
<dbReference type="Ensembl" id="ENSXETT00000121086">
    <property type="protein sequence ID" value="ENSXETP00000106696"/>
    <property type="gene ID" value="ENSXETG00000048279"/>
</dbReference>
<dbReference type="GO" id="GO:0050921">
    <property type="term" value="P:positive regulation of chemotaxis"/>
    <property type="evidence" value="ECO:0000318"/>
    <property type="project" value="GO_Central"/>
</dbReference>
<reference evidence="11 12" key="2">
    <citation type="journal article" date="2010" name="Science">
        <title>The genome of the Western clawed frog Xenopus tropicalis.</title>
        <authorList>
            <person name="Hellsten U."/>
            <person name="Harland R.M."/>
            <person name="Gilchrist M.J."/>
            <person name="Hendrix D."/>
            <person name="Jurka J."/>
            <person name="Kapitonov V."/>
            <person name="Ovcharenko I."/>
            <person name="Putnam N.H."/>
            <person name="Shu S."/>
            <person name="Taher L."/>
            <person name="Blitz I.L."/>
            <person name="Blumberg B."/>
            <person name="Dichmann D.S."/>
            <person name="Dubchak I."/>
            <person name="Amaya E."/>
            <person name="Detter J.C."/>
            <person name="Fletcher R."/>
            <person name="Gerhard D.S."/>
            <person name="Goodstein D."/>
            <person name="Graves T."/>
            <person name="Grigoriev I.V."/>
            <person name="Grimwood J."/>
            <person name="Kawashima T."/>
            <person name="Lindquist E."/>
            <person name="Lucas S.M."/>
            <person name="Mead P.E."/>
            <person name="Mitros T."/>
            <person name="Ogino H."/>
            <person name="Ohta Y."/>
            <person name="Poliakov A.V."/>
            <person name="Pollet N."/>
            <person name="Robert J."/>
            <person name="Salamov A."/>
            <person name="Sater A.K."/>
            <person name="Schmutz J."/>
            <person name="Terry A."/>
            <person name="Vize P.D."/>
            <person name="Warren W.C."/>
            <person name="Wells D."/>
            <person name="Wills A."/>
            <person name="Wilson R.K."/>
            <person name="Zimmerman L.B."/>
            <person name="Zorn A.M."/>
            <person name="Grainger R."/>
            <person name="Grammer T."/>
            <person name="Khokha M.K."/>
            <person name="Richardson P.M."/>
            <person name="Rokhsar D.S."/>
        </authorList>
    </citation>
    <scope>NUCLEOTIDE SEQUENCE [LARGE SCALE GENOMIC DNA]</scope>
    <source>
        <strain evidence="11 12">Nigerian</strain>
    </source>
</reference>
<dbReference type="OrthoDB" id="9894305at2759"/>
<comment type="subcellular location">
    <subcellularLocation>
        <location evidence="1">Secreted</location>
    </subcellularLocation>
</comment>
<dbReference type="GO" id="GO:0045087">
    <property type="term" value="P:innate immune response"/>
    <property type="evidence" value="ECO:0000318"/>
    <property type="project" value="GO_Central"/>
</dbReference>
<feature type="chain" id="PRO_5044555956" description="Retinoic acid receptor responder protein 2" evidence="10">
    <location>
        <begin position="22"/>
        <end position="165"/>
    </location>
</feature>
<sequence length="165" mass="18481">MEITGAWSLLGMVGLLVTVRGQVPTEELSDIQTKALTLVTEDFHNVDNIYSRFQVTSVLNAAEEKFPGGIFVLLHLRKKQTNCAKTEWKSKVCKAMRGGRVFNCFACLKFEYGSHKVLAKAIDCVPDRQVSPEVEQKRRQRCTTMESVNETGLRLPGALSFVKSQ</sequence>
<evidence type="ECO:0000313" key="11">
    <source>
        <dbReference type="EMBL" id="OCA17452.1"/>
    </source>
</evidence>
<name>A0A1B8Y3D5_XENTR</name>
<dbReference type="PANTHER" id="PTHR15106:SF2">
    <property type="entry name" value="RETINOIC ACID RECEPTOR RESPONDER PROTEIN 2"/>
    <property type="match status" value="1"/>
</dbReference>
<evidence type="ECO:0000256" key="5">
    <source>
        <dbReference type="ARBA" id="ARBA00022729"/>
    </source>
</evidence>
<dbReference type="PANTHER" id="PTHR15106">
    <property type="entry name" value="RETINOIC ACID RECEPTOR RESPONDER PROTEIN 2"/>
    <property type="match status" value="1"/>
</dbReference>
<dbReference type="KEGG" id="xtr:101730484"/>
<evidence type="ECO:0000256" key="9">
    <source>
        <dbReference type="ARBA" id="ARBA00032785"/>
    </source>
</evidence>
<dbReference type="PaxDb" id="8364-ENSXETP00000062449"/>
<keyword evidence="7" id="KW-1015">Disulfide bond</keyword>
<dbReference type="GO" id="GO:0030154">
    <property type="term" value="P:cell differentiation"/>
    <property type="evidence" value="ECO:0007669"/>
    <property type="project" value="UniProtKB-KW"/>
</dbReference>
<feature type="signal peptide" evidence="10">
    <location>
        <begin position="1"/>
        <end position="21"/>
    </location>
</feature>
<keyword evidence="3" id="KW-0145">Chemotaxis</keyword>
<dbReference type="GeneID" id="101730484"/>
<dbReference type="GeneTree" id="ENSGT00390000016226"/>
<protein>
    <recommendedName>
        <fullName evidence="2">Retinoic acid receptor responder protein 2</fullName>
    </recommendedName>
    <alternativeName>
        <fullName evidence="9">Chemerin</fullName>
    </alternativeName>
</protein>
<keyword evidence="14" id="KW-0675">Receptor</keyword>
<evidence type="ECO:0000256" key="7">
    <source>
        <dbReference type="ARBA" id="ARBA00023157"/>
    </source>
</evidence>
<keyword evidence="5 10" id="KW-0732">Signal</keyword>
<dbReference type="InterPro" id="IPR046350">
    <property type="entry name" value="Cystatin_sf"/>
</dbReference>
<keyword evidence="4" id="KW-0964">Secreted</keyword>
<reference evidence="11" key="3">
    <citation type="submission" date="2016-05" db="EMBL/GenBank/DDBJ databases">
        <title>WGS assembly of Xenopus tropicalis.</title>
        <authorList>
            <person name="Sessions A."/>
            <person name="Jenkins J."/>
            <person name="Mitros T."/>
            <person name="Lyons J.T."/>
            <person name="Dichmann D.S."/>
            <person name="Robert J."/>
            <person name="Harland R.M."/>
            <person name="Rokhsar D.S."/>
        </authorList>
    </citation>
    <scope>NUCLEOTIDE SEQUENCE</scope>
    <source>
        <strain evidence="11">Nigerian</strain>
    </source>
</reference>
<dbReference type="Xenbase" id="XB-GENE-959412">
    <property type="gene designation" value="rarres2"/>
</dbReference>
<keyword evidence="13" id="KW-1185">Reference proteome</keyword>
<evidence type="ECO:0000256" key="4">
    <source>
        <dbReference type="ARBA" id="ARBA00022525"/>
    </source>
</evidence>
<keyword evidence="8" id="KW-0395">Inflammatory response</keyword>
<reference evidence="11" key="1">
    <citation type="submission" date="2009-11" db="EMBL/GenBank/DDBJ databases">
        <authorList>
            <consortium name="US DOE Joint Genome Institute (JGI-PGF)"/>
            <person name="Ottilar R."/>
            <person name="Schmutz J."/>
            <person name="Salamov A."/>
            <person name="Cheng J.F."/>
            <person name="Lucas S."/>
            <person name="Pitluck S."/>
            <person name="Gundlach H."/>
            <person name="Guo Y."/>
            <person name="Haberer G."/>
            <person name="Nasrallah J."/>
            <person name="Mayer K.F.X."/>
            <person name="van de Peer Y."/>
            <person name="Weigel D."/>
            <person name="Grigoriev I.V."/>
        </authorList>
    </citation>
    <scope>NUCLEOTIDE SEQUENCE</scope>
    <source>
        <strain evidence="11">Nigerian</strain>
    </source>
</reference>
<evidence type="ECO:0000313" key="12">
    <source>
        <dbReference type="Ensembl" id="ENSXETP00000106696"/>
    </source>
</evidence>
<keyword evidence="6" id="KW-0221">Differentiation</keyword>
<dbReference type="GO" id="GO:0005102">
    <property type="term" value="F:signaling receptor binding"/>
    <property type="evidence" value="ECO:0000318"/>
    <property type="project" value="GO_Central"/>
</dbReference>
<reference evidence="12" key="4">
    <citation type="submission" date="2021-03" db="UniProtKB">
        <authorList>
            <consortium name="Ensembl"/>
        </authorList>
    </citation>
    <scope>IDENTIFICATION</scope>
</reference>
<dbReference type="GO" id="GO:0005615">
    <property type="term" value="C:extracellular space"/>
    <property type="evidence" value="ECO:0000318"/>
    <property type="project" value="GO_Central"/>
</dbReference>
<dbReference type="GO" id="GO:0050994">
    <property type="term" value="P:regulation of lipid catabolic process"/>
    <property type="evidence" value="ECO:0000318"/>
    <property type="project" value="GO_Central"/>
</dbReference>
<reference evidence="14" key="5">
    <citation type="submission" date="2025-04" db="UniProtKB">
        <authorList>
            <consortium name="RefSeq"/>
        </authorList>
    </citation>
    <scope>IDENTIFICATION</scope>
    <source>
        <strain evidence="14">Nigerian</strain>
        <tissue evidence="14">Liver and blood</tissue>
    </source>
</reference>
<accession>A0A1B8Y3D5</accession>
<dbReference type="OMA" id="QWAFQKT"/>
<evidence type="ECO:0000313" key="13">
    <source>
        <dbReference type="Proteomes" id="UP000008143"/>
    </source>
</evidence>
<dbReference type="AlphaFoldDB" id="A0A1B8Y3D5"/>
<evidence type="ECO:0000256" key="3">
    <source>
        <dbReference type="ARBA" id="ARBA00022500"/>
    </source>
</evidence>
<dbReference type="ExpressionAtlas" id="A0A1B8Y3D5">
    <property type="expression patterns" value="baseline"/>
</dbReference>
<dbReference type="GO" id="GO:0006954">
    <property type="term" value="P:inflammatory response"/>
    <property type="evidence" value="ECO:0007669"/>
    <property type="project" value="UniProtKB-KW"/>
</dbReference>
<dbReference type="RefSeq" id="XP_017945454.1">
    <property type="nucleotide sequence ID" value="XM_018089965.2"/>
</dbReference>
<dbReference type="InterPro" id="IPR029562">
    <property type="entry name" value="Chemerin"/>
</dbReference>
<evidence type="ECO:0000256" key="2">
    <source>
        <dbReference type="ARBA" id="ARBA00018808"/>
    </source>
</evidence>
<dbReference type="Reactome" id="R-XTR-114608">
    <property type="pathway name" value="Platelet degranulation"/>
</dbReference>
<dbReference type="EMBL" id="KV460496">
    <property type="protein sequence ID" value="OCA17452.1"/>
    <property type="molecule type" value="Genomic_DNA"/>
</dbReference>
<organism evidence="11">
    <name type="scientific">Xenopus tropicalis</name>
    <name type="common">Western clawed frog</name>
    <name type="synonym">Silurana tropicalis</name>
    <dbReference type="NCBI Taxonomy" id="8364"/>
    <lineage>
        <taxon>Eukaryota</taxon>
        <taxon>Metazoa</taxon>
        <taxon>Chordata</taxon>
        <taxon>Craniata</taxon>
        <taxon>Vertebrata</taxon>
        <taxon>Euteleostomi</taxon>
        <taxon>Amphibia</taxon>
        <taxon>Batrachia</taxon>
        <taxon>Anura</taxon>
        <taxon>Pipoidea</taxon>
        <taxon>Pipidae</taxon>
        <taxon>Xenopodinae</taxon>
        <taxon>Xenopus</taxon>
        <taxon>Silurana</taxon>
    </lineage>
</organism>
<dbReference type="GO" id="GO:0006935">
    <property type="term" value="P:chemotaxis"/>
    <property type="evidence" value="ECO:0007669"/>
    <property type="project" value="UniProtKB-KW"/>
</dbReference>
<proteinExistence type="predicted"/>
<gene>
    <name evidence="15" type="primary">rarres2</name>
    <name evidence="12 14" type="synonym">LOC101730484</name>
    <name evidence="11" type="ORF">XENTR_v90027099mg</name>
</gene>
<evidence type="ECO:0000256" key="8">
    <source>
        <dbReference type="ARBA" id="ARBA00023198"/>
    </source>
</evidence>
<dbReference type="GO" id="GO:0031012">
    <property type="term" value="C:extracellular matrix"/>
    <property type="evidence" value="ECO:0000318"/>
    <property type="project" value="GO_Central"/>
</dbReference>
<evidence type="ECO:0000313" key="14">
    <source>
        <dbReference type="RefSeq" id="XP_017945454.1"/>
    </source>
</evidence>